<dbReference type="Proteomes" id="UP001596166">
    <property type="component" value="Unassembled WGS sequence"/>
</dbReference>
<feature type="region of interest" description="Disordered" evidence="2">
    <location>
        <begin position="1"/>
        <end position="24"/>
    </location>
</feature>
<proteinExistence type="predicted"/>
<gene>
    <name evidence="3" type="ORF">ACFPMG_24975</name>
</gene>
<keyword evidence="4" id="KW-1185">Reference proteome</keyword>
<dbReference type="RefSeq" id="WP_376997961.1">
    <property type="nucleotide sequence ID" value="NZ_JBHSLC010000086.1"/>
</dbReference>
<dbReference type="EMBL" id="JBHSLC010000086">
    <property type="protein sequence ID" value="MFC5358244.1"/>
    <property type="molecule type" value="Genomic_DNA"/>
</dbReference>
<comment type="caution">
    <text evidence="3">The sequence shown here is derived from an EMBL/GenBank/DDBJ whole genome shotgun (WGS) entry which is preliminary data.</text>
</comment>
<organism evidence="3 4">
    <name type="scientific">Azospirillum himalayense</name>
    <dbReference type="NCBI Taxonomy" id="654847"/>
    <lineage>
        <taxon>Bacteria</taxon>
        <taxon>Pseudomonadati</taxon>
        <taxon>Pseudomonadota</taxon>
        <taxon>Alphaproteobacteria</taxon>
        <taxon>Rhodospirillales</taxon>
        <taxon>Azospirillaceae</taxon>
        <taxon>Azospirillum</taxon>
    </lineage>
</organism>
<feature type="coiled-coil region" evidence="1">
    <location>
        <begin position="347"/>
        <end position="378"/>
    </location>
</feature>
<sequence>MTAITPKPTAAPETAMSERPPADIPRWLARRRDMPEILSGRTAGGDGEFNVYFRAEPVPGGLRLVDVSEEIATKLQAAATAKLKAEKAAQVEQVARVGATGPTVHRGQHDELRQEHADRAGEKRHRVVSPLVSLFEGRHLTPLHLEAGNKLATDAEAISGGKPAPGYSDPAVDRSTGGGRAWEDFLIEAGTRFRKARAACMALPAFEEIELWPLVDAVVVQGRYLTDVAGSKAKSVLNRYRTALRIGLEEVGASYGLPIRNDFIAESVLVCGATAEVQITEELDGTWRARALNRRPWVAVARDRKAMFAKARDSLLDVVARETGFTSGRKSLAQVEKALRDDRLRGLAQAQAERKAAADKIESDLKNLEQEKNRILRRKVAETPLE</sequence>
<protein>
    <submittedName>
        <fullName evidence="3">Uncharacterized protein</fullName>
    </submittedName>
</protein>
<accession>A0ABW0GB12</accession>
<evidence type="ECO:0000256" key="2">
    <source>
        <dbReference type="SAM" id="MobiDB-lite"/>
    </source>
</evidence>
<reference evidence="4" key="1">
    <citation type="journal article" date="2019" name="Int. J. Syst. Evol. Microbiol.">
        <title>The Global Catalogue of Microorganisms (GCM) 10K type strain sequencing project: providing services to taxonomists for standard genome sequencing and annotation.</title>
        <authorList>
            <consortium name="The Broad Institute Genomics Platform"/>
            <consortium name="The Broad Institute Genome Sequencing Center for Infectious Disease"/>
            <person name="Wu L."/>
            <person name="Ma J."/>
        </authorList>
    </citation>
    <scope>NUCLEOTIDE SEQUENCE [LARGE SCALE GENOMIC DNA]</scope>
    <source>
        <strain evidence="4">CCUG 58760</strain>
    </source>
</reference>
<evidence type="ECO:0000256" key="1">
    <source>
        <dbReference type="SAM" id="Coils"/>
    </source>
</evidence>
<name>A0ABW0GB12_9PROT</name>
<evidence type="ECO:0000313" key="4">
    <source>
        <dbReference type="Proteomes" id="UP001596166"/>
    </source>
</evidence>
<evidence type="ECO:0000313" key="3">
    <source>
        <dbReference type="EMBL" id="MFC5358244.1"/>
    </source>
</evidence>
<keyword evidence="1" id="KW-0175">Coiled coil</keyword>